<protein>
    <submittedName>
        <fullName evidence="1">Uncharacterized protein</fullName>
    </submittedName>
</protein>
<organism evidence="1 2">
    <name type="scientific">Muraenolepis orangiensis</name>
    <name type="common">Patagonian moray cod</name>
    <dbReference type="NCBI Taxonomy" id="630683"/>
    <lineage>
        <taxon>Eukaryota</taxon>
        <taxon>Metazoa</taxon>
        <taxon>Chordata</taxon>
        <taxon>Craniata</taxon>
        <taxon>Vertebrata</taxon>
        <taxon>Euteleostomi</taxon>
        <taxon>Actinopterygii</taxon>
        <taxon>Neopterygii</taxon>
        <taxon>Teleostei</taxon>
        <taxon>Neoteleostei</taxon>
        <taxon>Acanthomorphata</taxon>
        <taxon>Zeiogadaria</taxon>
        <taxon>Gadariae</taxon>
        <taxon>Gadiformes</taxon>
        <taxon>Muraenolepidoidei</taxon>
        <taxon>Muraenolepididae</taxon>
        <taxon>Muraenolepis</taxon>
    </lineage>
</organism>
<sequence length="107" mass="12057">MTKIMCGEKAATQLNLVLLSNDTVSRRIGAIADDVKKTLIERIKSGRYYSIRLEETTNVADLANLTVYIRYEHDGAPQEDFLSTARDQNYSRAHIPAPGRVCAREWA</sequence>
<gene>
    <name evidence="1" type="ORF">NHX12_006563</name>
</gene>
<dbReference type="PANTHER" id="PTHR45913:SF19">
    <property type="entry name" value="LOW QUALITY PROTEIN: ZINC FINGER BED DOMAIN-CONTAINING PROTEIN 5-LIKE"/>
    <property type="match status" value="1"/>
</dbReference>
<dbReference type="OrthoDB" id="6144063at2759"/>
<dbReference type="PANTHER" id="PTHR45913">
    <property type="entry name" value="EPM2A-INTERACTING PROTEIN 1"/>
    <property type="match status" value="1"/>
</dbReference>
<name>A0A9Q0DTS6_9TELE</name>
<dbReference type="Proteomes" id="UP001148018">
    <property type="component" value="Unassembled WGS sequence"/>
</dbReference>
<comment type="caution">
    <text evidence="1">The sequence shown here is derived from an EMBL/GenBank/DDBJ whole genome shotgun (WGS) entry which is preliminary data.</text>
</comment>
<evidence type="ECO:0000313" key="1">
    <source>
        <dbReference type="EMBL" id="KAJ3594232.1"/>
    </source>
</evidence>
<evidence type="ECO:0000313" key="2">
    <source>
        <dbReference type="Proteomes" id="UP001148018"/>
    </source>
</evidence>
<dbReference type="AlphaFoldDB" id="A0A9Q0DTS6"/>
<dbReference type="EMBL" id="JANIIK010000112">
    <property type="protein sequence ID" value="KAJ3594232.1"/>
    <property type="molecule type" value="Genomic_DNA"/>
</dbReference>
<reference evidence="1" key="1">
    <citation type="submission" date="2022-07" db="EMBL/GenBank/DDBJ databases">
        <title>Chromosome-level genome of Muraenolepis orangiensis.</title>
        <authorList>
            <person name="Kim J."/>
        </authorList>
    </citation>
    <scope>NUCLEOTIDE SEQUENCE</scope>
    <source>
        <strain evidence="1">KU_S4_2022</strain>
        <tissue evidence="1">Muscle</tissue>
    </source>
</reference>
<accession>A0A9Q0DTS6</accession>
<keyword evidence="2" id="KW-1185">Reference proteome</keyword>
<proteinExistence type="predicted"/>